<comment type="similarity">
    <text evidence="1 3">Belongs to the peptidase S9A family.</text>
</comment>
<organism evidence="5 6">
    <name type="scientific">Stylosanthes scabra</name>
    <dbReference type="NCBI Taxonomy" id="79078"/>
    <lineage>
        <taxon>Eukaryota</taxon>
        <taxon>Viridiplantae</taxon>
        <taxon>Streptophyta</taxon>
        <taxon>Embryophyta</taxon>
        <taxon>Tracheophyta</taxon>
        <taxon>Spermatophyta</taxon>
        <taxon>Magnoliopsida</taxon>
        <taxon>eudicotyledons</taxon>
        <taxon>Gunneridae</taxon>
        <taxon>Pentapetalae</taxon>
        <taxon>rosids</taxon>
        <taxon>fabids</taxon>
        <taxon>Fabales</taxon>
        <taxon>Fabaceae</taxon>
        <taxon>Papilionoideae</taxon>
        <taxon>50 kb inversion clade</taxon>
        <taxon>dalbergioids sensu lato</taxon>
        <taxon>Dalbergieae</taxon>
        <taxon>Pterocarpus clade</taxon>
        <taxon>Stylosanthes</taxon>
    </lineage>
</organism>
<dbReference type="EC" id="3.4.21.-" evidence="3"/>
<evidence type="ECO:0000256" key="1">
    <source>
        <dbReference type="ARBA" id="ARBA00005228"/>
    </source>
</evidence>
<dbReference type="EMBL" id="JASCZI010211845">
    <property type="protein sequence ID" value="MED6197085.1"/>
    <property type="molecule type" value="Genomic_DNA"/>
</dbReference>
<gene>
    <name evidence="5" type="ORF">PIB30_053417</name>
</gene>
<comment type="function">
    <text evidence="2">Serine peptidase whose precise substrate specificity remains unclear. Does not cleave peptides after a arginine or lysine residue. Regulates trans-Golgi network morphology and sorting by regulating the membrane binding of the AP-1 complex. May play a role in the regulation of synaptic vesicle exocytosis.</text>
</comment>
<comment type="caution">
    <text evidence="5">The sequence shown here is derived from an EMBL/GenBank/DDBJ whole genome shotgun (WGS) entry which is preliminary data.</text>
</comment>
<keyword evidence="3" id="KW-0645">Protease</keyword>
<dbReference type="PRINTS" id="PR00862">
    <property type="entry name" value="PROLIGOPTASE"/>
</dbReference>
<reference evidence="5 6" key="1">
    <citation type="journal article" date="2023" name="Plants (Basel)">
        <title>Bridging the Gap: Combining Genomics and Transcriptomics Approaches to Understand Stylosanthes scabra, an Orphan Legume from the Brazilian Caatinga.</title>
        <authorList>
            <person name="Ferreira-Neto J.R.C."/>
            <person name="da Silva M.D."/>
            <person name="Binneck E."/>
            <person name="de Melo N.F."/>
            <person name="da Silva R.H."/>
            <person name="de Melo A.L.T.M."/>
            <person name="Pandolfi V."/>
            <person name="Bustamante F.O."/>
            <person name="Brasileiro-Vidal A.C."/>
            <person name="Benko-Iseppon A.M."/>
        </authorList>
    </citation>
    <scope>NUCLEOTIDE SEQUENCE [LARGE SCALE GENOMIC DNA]</scope>
    <source>
        <tissue evidence="5">Leaves</tissue>
    </source>
</reference>
<feature type="domain" description="Peptidase S9 prolyl oligopeptidase catalytic" evidence="4">
    <location>
        <begin position="24"/>
        <end position="175"/>
    </location>
</feature>
<dbReference type="Pfam" id="PF00326">
    <property type="entry name" value="Peptidase_S9"/>
    <property type="match status" value="1"/>
</dbReference>
<keyword evidence="3" id="KW-0720">Serine protease</keyword>
<keyword evidence="6" id="KW-1185">Reference proteome</keyword>
<evidence type="ECO:0000256" key="3">
    <source>
        <dbReference type="RuleBase" id="RU368024"/>
    </source>
</evidence>
<evidence type="ECO:0000259" key="4">
    <source>
        <dbReference type="Pfam" id="PF00326"/>
    </source>
</evidence>
<evidence type="ECO:0000256" key="2">
    <source>
        <dbReference type="ARBA" id="ARBA00045448"/>
    </source>
</evidence>
<evidence type="ECO:0000313" key="5">
    <source>
        <dbReference type="EMBL" id="MED6197085.1"/>
    </source>
</evidence>
<sequence length="193" mass="21627">MIARCSFHILLALDRSFLFTLYLEPKSLLERGWLVAYADVRGGGGYGKKWHHDGRRTKKHNSINDYISCAKFLIEKDIVDENKLAGWGYSAGGLLVASAINQHPDLFRAAVLKVPFLDPTNTLLYPVLPLIAVDYEEFGYPGDLNDFLAIRNYSPYDNIRKGALYPAVLVNSSFNTRLVPMPLQIATIAIHVS</sequence>
<dbReference type="InterPro" id="IPR002470">
    <property type="entry name" value="Peptidase_S9A"/>
</dbReference>
<dbReference type="Gene3D" id="3.40.50.1820">
    <property type="entry name" value="alpha/beta hydrolase"/>
    <property type="match status" value="1"/>
</dbReference>
<dbReference type="SUPFAM" id="SSF53474">
    <property type="entry name" value="alpha/beta-Hydrolases"/>
    <property type="match status" value="1"/>
</dbReference>
<dbReference type="Proteomes" id="UP001341840">
    <property type="component" value="Unassembled WGS sequence"/>
</dbReference>
<dbReference type="PANTHER" id="PTHR11757">
    <property type="entry name" value="PROTEASE FAMILY S9A OLIGOPEPTIDASE"/>
    <property type="match status" value="1"/>
</dbReference>
<accession>A0ABU6XG89</accession>
<protein>
    <recommendedName>
        <fullName evidence="3">Prolyl endopeptidase</fullName>
        <ecNumber evidence="3">3.4.21.-</ecNumber>
    </recommendedName>
</protein>
<proteinExistence type="inferred from homology"/>
<evidence type="ECO:0000313" key="6">
    <source>
        <dbReference type="Proteomes" id="UP001341840"/>
    </source>
</evidence>
<dbReference type="PANTHER" id="PTHR11757:SF19">
    <property type="entry name" value="PROLYL ENDOPEPTIDASE-LIKE"/>
    <property type="match status" value="1"/>
</dbReference>
<dbReference type="InterPro" id="IPR051543">
    <property type="entry name" value="Serine_Peptidase_S9A"/>
</dbReference>
<dbReference type="InterPro" id="IPR001375">
    <property type="entry name" value="Peptidase_S9_cat"/>
</dbReference>
<name>A0ABU6XG89_9FABA</name>
<keyword evidence="3" id="KW-0378">Hydrolase</keyword>
<dbReference type="InterPro" id="IPR029058">
    <property type="entry name" value="AB_hydrolase_fold"/>
</dbReference>